<evidence type="ECO:0000313" key="9">
    <source>
        <dbReference type="EMBL" id="MPL86432.1"/>
    </source>
</evidence>
<keyword evidence="2" id="KW-1003">Cell membrane</keyword>
<keyword evidence="6 8" id="KW-0472">Membrane</keyword>
<dbReference type="InterPro" id="IPR003810">
    <property type="entry name" value="Mntp/YtaF"/>
</dbReference>
<comment type="caution">
    <text evidence="9">The sequence shown here is derived from an EMBL/GenBank/DDBJ whole genome shotgun (WGS) entry which is preliminary data.</text>
</comment>
<feature type="transmembrane region" description="Helical" evidence="8">
    <location>
        <begin position="131"/>
        <end position="152"/>
    </location>
</feature>
<dbReference type="AlphaFoldDB" id="A0A644V6L0"/>
<evidence type="ECO:0000256" key="4">
    <source>
        <dbReference type="ARBA" id="ARBA00022989"/>
    </source>
</evidence>
<sequence length="185" mass="19489">MTDFLLSSLLIAVGLAMDSFSVSLAGGASLRENIGKTAVTAGIFFGFFQFAMPLLGWAVGIPVTGMIDPFGYWIVVSLFFFIGGKMIKDALSGKEDGVSLIGWKVLLLLAVATSIDALAVGISFALIGETILLPAVIIGVVAFLFSFFGVLAGHKLSSILGNKMQIFGGIILVLIGIKFLIEYCL</sequence>
<feature type="transmembrane region" description="Helical" evidence="8">
    <location>
        <begin position="70"/>
        <end position="88"/>
    </location>
</feature>
<keyword evidence="7" id="KW-0464">Manganese</keyword>
<accession>A0A644V6L0</accession>
<evidence type="ECO:0000256" key="5">
    <source>
        <dbReference type="ARBA" id="ARBA00023065"/>
    </source>
</evidence>
<evidence type="ECO:0000256" key="8">
    <source>
        <dbReference type="SAM" id="Phobius"/>
    </source>
</evidence>
<dbReference type="GO" id="GO:0006811">
    <property type="term" value="P:monoatomic ion transport"/>
    <property type="evidence" value="ECO:0007669"/>
    <property type="project" value="UniProtKB-KW"/>
</dbReference>
<organism evidence="9">
    <name type="scientific">bioreactor metagenome</name>
    <dbReference type="NCBI Taxonomy" id="1076179"/>
    <lineage>
        <taxon>unclassified sequences</taxon>
        <taxon>metagenomes</taxon>
        <taxon>ecological metagenomes</taxon>
    </lineage>
</organism>
<proteinExistence type="inferred from homology"/>
<feature type="transmembrane region" description="Helical" evidence="8">
    <location>
        <begin position="100"/>
        <end position="124"/>
    </location>
</feature>
<reference evidence="9" key="1">
    <citation type="submission" date="2019-08" db="EMBL/GenBank/DDBJ databases">
        <authorList>
            <person name="Kucharzyk K."/>
            <person name="Murdoch R.W."/>
            <person name="Higgins S."/>
            <person name="Loffler F."/>
        </authorList>
    </citation>
    <scope>NUCLEOTIDE SEQUENCE</scope>
</reference>
<keyword evidence="3 8" id="KW-0812">Transmembrane</keyword>
<dbReference type="PANTHER" id="PTHR35529:SF1">
    <property type="entry name" value="MANGANESE EFFLUX PUMP MNTP-RELATED"/>
    <property type="match status" value="1"/>
</dbReference>
<name>A0A644V6L0_9ZZZZ</name>
<dbReference type="HAMAP" id="MF_01521">
    <property type="entry name" value="MntP_pump"/>
    <property type="match status" value="1"/>
</dbReference>
<keyword evidence="4 8" id="KW-1133">Transmembrane helix</keyword>
<feature type="transmembrane region" description="Helical" evidence="8">
    <location>
        <begin position="37"/>
        <end position="58"/>
    </location>
</feature>
<feature type="transmembrane region" description="Helical" evidence="8">
    <location>
        <begin position="164"/>
        <end position="181"/>
    </location>
</feature>
<evidence type="ECO:0000256" key="1">
    <source>
        <dbReference type="ARBA" id="ARBA00022448"/>
    </source>
</evidence>
<dbReference type="InterPro" id="IPR022929">
    <property type="entry name" value="Put_MntP"/>
</dbReference>
<keyword evidence="5" id="KW-0406">Ion transport</keyword>
<dbReference type="EMBL" id="VSSQ01000222">
    <property type="protein sequence ID" value="MPL86432.1"/>
    <property type="molecule type" value="Genomic_DNA"/>
</dbReference>
<evidence type="ECO:0000256" key="6">
    <source>
        <dbReference type="ARBA" id="ARBA00023136"/>
    </source>
</evidence>
<evidence type="ECO:0000256" key="2">
    <source>
        <dbReference type="ARBA" id="ARBA00022475"/>
    </source>
</evidence>
<dbReference type="Pfam" id="PF02659">
    <property type="entry name" value="Mntp"/>
    <property type="match status" value="1"/>
</dbReference>
<evidence type="ECO:0000256" key="7">
    <source>
        <dbReference type="ARBA" id="ARBA00023211"/>
    </source>
</evidence>
<gene>
    <name evidence="9" type="primary">mntP_12</name>
    <name evidence="9" type="ORF">SDC9_32412</name>
</gene>
<keyword evidence="1" id="KW-0813">Transport</keyword>
<evidence type="ECO:0000256" key="3">
    <source>
        <dbReference type="ARBA" id="ARBA00022692"/>
    </source>
</evidence>
<protein>
    <submittedName>
        <fullName evidence="9">Putative manganese efflux pump MntP</fullName>
    </submittedName>
</protein>
<dbReference type="PANTHER" id="PTHR35529">
    <property type="entry name" value="MANGANESE EFFLUX PUMP MNTP-RELATED"/>
    <property type="match status" value="1"/>
</dbReference>